<keyword evidence="12 18" id="KW-0548">Nucleotidyltransferase</keyword>
<evidence type="ECO:0000256" key="6">
    <source>
        <dbReference type="ARBA" id="ARBA00012487"/>
    </source>
</evidence>
<dbReference type="PANTHER" id="PTHR46382">
    <property type="entry name" value="PHOSPHATIDATE CYTIDYLYLTRANSFERASE"/>
    <property type="match status" value="1"/>
</dbReference>
<dbReference type="GO" id="GO:0005886">
    <property type="term" value="C:plasma membrane"/>
    <property type="evidence" value="ECO:0007669"/>
    <property type="project" value="UniProtKB-SubCell"/>
</dbReference>
<evidence type="ECO:0000256" key="19">
    <source>
        <dbReference type="SAM" id="MobiDB-lite"/>
    </source>
</evidence>
<dbReference type="PROSITE" id="PS01315">
    <property type="entry name" value="CDS"/>
    <property type="match status" value="1"/>
</dbReference>
<organism evidence="21 22">
    <name type="scientific">Peptidiphaga gingivicola</name>
    <dbReference type="NCBI Taxonomy" id="2741497"/>
    <lineage>
        <taxon>Bacteria</taxon>
        <taxon>Bacillati</taxon>
        <taxon>Actinomycetota</taxon>
        <taxon>Actinomycetes</taxon>
        <taxon>Actinomycetales</taxon>
        <taxon>Actinomycetaceae</taxon>
        <taxon>Peptidiphaga</taxon>
    </lineage>
</organism>
<keyword evidence="10 18" id="KW-0808">Transferase</keyword>
<evidence type="ECO:0000256" key="5">
    <source>
        <dbReference type="ARBA" id="ARBA00010185"/>
    </source>
</evidence>
<feature type="transmembrane region" description="Helical" evidence="20">
    <location>
        <begin position="135"/>
        <end position="157"/>
    </location>
</feature>
<dbReference type="AlphaFoldDB" id="A0A179B0V9"/>
<dbReference type="EC" id="2.7.7.41" evidence="6 18"/>
<dbReference type="InterPro" id="IPR000374">
    <property type="entry name" value="PC_trans"/>
</dbReference>
<evidence type="ECO:0000256" key="14">
    <source>
        <dbReference type="ARBA" id="ARBA00023098"/>
    </source>
</evidence>
<comment type="caution">
    <text evidence="21">The sequence shown here is derived from an EMBL/GenBank/DDBJ whole genome shotgun (WGS) entry which is preliminary data.</text>
</comment>
<evidence type="ECO:0000313" key="21">
    <source>
        <dbReference type="EMBL" id="OAP85357.1"/>
    </source>
</evidence>
<evidence type="ECO:0000256" key="17">
    <source>
        <dbReference type="ARBA" id="ARBA00023264"/>
    </source>
</evidence>
<reference evidence="21 22" key="1">
    <citation type="submission" date="2016-04" db="EMBL/GenBank/DDBJ databases">
        <title>Peptidophaga gingivicola gen. nov., sp. nov., isolated from human subgingival plaque.</title>
        <authorList>
            <person name="Beall C.J."/>
            <person name="Mokrzan E.M."/>
            <person name="Griffen A.L."/>
            <person name="Leys E.J."/>
        </authorList>
    </citation>
    <scope>NUCLEOTIDE SEQUENCE [LARGE SCALE GENOMIC DNA]</scope>
    <source>
        <strain evidence="21 22">BA112</strain>
    </source>
</reference>
<evidence type="ECO:0000256" key="18">
    <source>
        <dbReference type="RuleBase" id="RU003938"/>
    </source>
</evidence>
<evidence type="ECO:0000256" key="12">
    <source>
        <dbReference type="ARBA" id="ARBA00022695"/>
    </source>
</evidence>
<evidence type="ECO:0000256" key="15">
    <source>
        <dbReference type="ARBA" id="ARBA00023136"/>
    </source>
</evidence>
<dbReference type="RefSeq" id="WP_064231956.1">
    <property type="nucleotide sequence ID" value="NZ_LVZK01000003.1"/>
</dbReference>
<dbReference type="Pfam" id="PF01148">
    <property type="entry name" value="CTP_transf_1"/>
    <property type="match status" value="1"/>
</dbReference>
<evidence type="ECO:0000256" key="4">
    <source>
        <dbReference type="ARBA" id="ARBA00005189"/>
    </source>
</evidence>
<comment type="subcellular location">
    <subcellularLocation>
        <location evidence="2">Cell membrane</location>
        <topology evidence="2">Multi-pass membrane protein</topology>
    </subcellularLocation>
</comment>
<evidence type="ECO:0000256" key="10">
    <source>
        <dbReference type="ARBA" id="ARBA00022679"/>
    </source>
</evidence>
<keyword evidence="17" id="KW-1208">Phospholipid metabolism</keyword>
<comment type="pathway">
    <text evidence="4">Lipid metabolism.</text>
</comment>
<keyword evidence="8" id="KW-1003">Cell membrane</keyword>
<feature type="transmembrane region" description="Helical" evidence="20">
    <location>
        <begin position="82"/>
        <end position="100"/>
    </location>
</feature>
<dbReference type="GO" id="GO:0016024">
    <property type="term" value="P:CDP-diacylglycerol biosynthetic process"/>
    <property type="evidence" value="ECO:0007669"/>
    <property type="project" value="UniProtKB-UniPathway"/>
</dbReference>
<feature type="transmembrane region" description="Helical" evidence="20">
    <location>
        <begin position="32"/>
        <end position="50"/>
    </location>
</feature>
<gene>
    <name evidence="21" type="ORF">A4H34_09670</name>
</gene>
<dbReference type="GO" id="GO:0004605">
    <property type="term" value="F:phosphatidate cytidylyltransferase activity"/>
    <property type="evidence" value="ECO:0007669"/>
    <property type="project" value="UniProtKB-EC"/>
</dbReference>
<accession>A0A179B0V9</accession>
<dbReference type="EMBL" id="LVZK01000003">
    <property type="protein sequence ID" value="OAP85357.1"/>
    <property type="molecule type" value="Genomic_DNA"/>
</dbReference>
<keyword evidence="15 20" id="KW-0472">Membrane</keyword>
<feature type="transmembrane region" description="Helical" evidence="20">
    <location>
        <begin position="106"/>
        <end position="123"/>
    </location>
</feature>
<evidence type="ECO:0000256" key="16">
    <source>
        <dbReference type="ARBA" id="ARBA00023209"/>
    </source>
</evidence>
<proteinExistence type="inferred from homology"/>
<keyword evidence="14" id="KW-0443">Lipid metabolism</keyword>
<comment type="pathway">
    <text evidence="3 18">Phospholipid metabolism; CDP-diacylglycerol biosynthesis; CDP-diacylglycerol from sn-glycerol 3-phosphate: step 3/3.</text>
</comment>
<evidence type="ECO:0000256" key="3">
    <source>
        <dbReference type="ARBA" id="ARBA00005119"/>
    </source>
</evidence>
<dbReference type="UniPathway" id="UPA00557">
    <property type="reaction ID" value="UER00614"/>
</dbReference>
<evidence type="ECO:0000313" key="22">
    <source>
        <dbReference type="Proteomes" id="UP000078368"/>
    </source>
</evidence>
<evidence type="ECO:0000256" key="2">
    <source>
        <dbReference type="ARBA" id="ARBA00004651"/>
    </source>
</evidence>
<dbReference type="OrthoDB" id="9799199at2"/>
<dbReference type="Proteomes" id="UP000078368">
    <property type="component" value="Unassembled WGS sequence"/>
</dbReference>
<keyword evidence="11 18" id="KW-0812">Transmembrane</keyword>
<protein>
    <recommendedName>
        <fullName evidence="7 18">Phosphatidate cytidylyltransferase</fullName>
        <ecNumber evidence="6 18">2.7.7.41</ecNumber>
    </recommendedName>
</protein>
<evidence type="ECO:0000256" key="7">
    <source>
        <dbReference type="ARBA" id="ARBA00019373"/>
    </source>
</evidence>
<comment type="catalytic activity">
    <reaction evidence="1 18">
        <text>a 1,2-diacyl-sn-glycero-3-phosphate + CTP + H(+) = a CDP-1,2-diacyl-sn-glycerol + diphosphate</text>
        <dbReference type="Rhea" id="RHEA:16229"/>
        <dbReference type="ChEBI" id="CHEBI:15378"/>
        <dbReference type="ChEBI" id="CHEBI:33019"/>
        <dbReference type="ChEBI" id="CHEBI:37563"/>
        <dbReference type="ChEBI" id="CHEBI:58332"/>
        <dbReference type="ChEBI" id="CHEBI:58608"/>
        <dbReference type="EC" id="2.7.7.41"/>
    </reaction>
</comment>
<keyword evidence="22" id="KW-1185">Reference proteome</keyword>
<feature type="transmembrane region" description="Helical" evidence="20">
    <location>
        <begin position="163"/>
        <end position="183"/>
    </location>
</feature>
<name>A0A179B0V9_9ACTO</name>
<dbReference type="PANTHER" id="PTHR46382:SF1">
    <property type="entry name" value="PHOSPHATIDATE CYTIDYLYLTRANSFERASE"/>
    <property type="match status" value="1"/>
</dbReference>
<evidence type="ECO:0000256" key="13">
    <source>
        <dbReference type="ARBA" id="ARBA00022989"/>
    </source>
</evidence>
<evidence type="ECO:0000256" key="8">
    <source>
        <dbReference type="ARBA" id="ARBA00022475"/>
    </source>
</evidence>
<keyword evidence="16" id="KW-0594">Phospholipid biosynthesis</keyword>
<evidence type="ECO:0000256" key="11">
    <source>
        <dbReference type="ARBA" id="ARBA00022692"/>
    </source>
</evidence>
<dbReference type="STRING" id="1823756.A4H34_09670"/>
<feature type="region of interest" description="Disordered" evidence="19">
    <location>
        <begin position="1"/>
        <end position="26"/>
    </location>
</feature>
<evidence type="ECO:0000256" key="9">
    <source>
        <dbReference type="ARBA" id="ARBA00022516"/>
    </source>
</evidence>
<feature type="transmembrane region" description="Helical" evidence="20">
    <location>
        <begin position="56"/>
        <end position="75"/>
    </location>
</feature>
<sequence length="294" mass="30987">MGELRNLTSRLAPHPPKPPEPSASKAGRNLKAAVPVAFGLLGLVALSVLWRMEVFVVLVAAALCVALWEVAGAFLNKGRHIPLLPLWCGILAMVGATWARGPLAGLAAYCVAAVAVVLWRWAERRRHPSPWSGDAAAAVFALGWIGLLGSFAVALAGLPRAEWMVALLILMPAFSDTGGWAFGVLWGRHPMSPSVSPKKSWEGFAGSLVAAVALSLALVGSALDRPWPVALLVGIAAVLCSTVGDLSESLLKRDLDVKDMGSIFPGHGGMLDRIDSILMWAPVCYAMMTAPFAT</sequence>
<evidence type="ECO:0000256" key="20">
    <source>
        <dbReference type="SAM" id="Phobius"/>
    </source>
</evidence>
<keyword evidence="9" id="KW-0444">Lipid biosynthesis</keyword>
<evidence type="ECO:0000256" key="1">
    <source>
        <dbReference type="ARBA" id="ARBA00001698"/>
    </source>
</evidence>
<keyword evidence="13 20" id="KW-1133">Transmembrane helix</keyword>
<comment type="similarity">
    <text evidence="5 18">Belongs to the CDS family.</text>
</comment>
<feature type="transmembrane region" description="Helical" evidence="20">
    <location>
        <begin position="204"/>
        <end position="223"/>
    </location>
</feature>